<feature type="transmembrane region" description="Helical" evidence="5">
    <location>
        <begin position="68"/>
        <end position="87"/>
    </location>
</feature>
<gene>
    <name evidence="7" type="ORF">MESS2_310086</name>
</gene>
<feature type="transmembrane region" description="Helical" evidence="5">
    <location>
        <begin position="242"/>
        <end position="262"/>
    </location>
</feature>
<feature type="transmembrane region" description="Helical" evidence="5">
    <location>
        <begin position="93"/>
        <end position="115"/>
    </location>
</feature>
<reference evidence="7 8" key="1">
    <citation type="submission" date="2013-02" db="EMBL/GenBank/DDBJ databases">
        <authorList>
            <person name="Genoscope - CEA"/>
        </authorList>
    </citation>
    <scope>NUCLEOTIDE SEQUENCE [LARGE SCALE GENOMIC DNA]</scope>
    <source>
        <strain evidence="7 8">STM 2683</strain>
    </source>
</reference>
<evidence type="ECO:0000313" key="7">
    <source>
        <dbReference type="EMBL" id="CCV06461.1"/>
    </source>
</evidence>
<feature type="transmembrane region" description="Helical" evidence="5">
    <location>
        <begin position="17"/>
        <end position="37"/>
    </location>
</feature>
<dbReference type="Pfam" id="PF04932">
    <property type="entry name" value="Wzy_C"/>
    <property type="match status" value="1"/>
</dbReference>
<dbReference type="Proteomes" id="UP000012062">
    <property type="component" value="Unassembled WGS sequence"/>
</dbReference>
<feature type="transmembrane region" description="Helical" evidence="5">
    <location>
        <begin position="122"/>
        <end position="147"/>
    </location>
</feature>
<evidence type="ECO:0000256" key="1">
    <source>
        <dbReference type="ARBA" id="ARBA00004141"/>
    </source>
</evidence>
<evidence type="ECO:0000256" key="4">
    <source>
        <dbReference type="ARBA" id="ARBA00023136"/>
    </source>
</evidence>
<accession>M5F3N0</accession>
<dbReference type="GO" id="GO:0016020">
    <property type="term" value="C:membrane"/>
    <property type="evidence" value="ECO:0007669"/>
    <property type="project" value="UniProtKB-SubCell"/>
</dbReference>
<name>M5F3N0_9HYPH</name>
<feature type="transmembrane region" description="Helical" evidence="5">
    <location>
        <begin position="384"/>
        <end position="402"/>
    </location>
</feature>
<evidence type="ECO:0000256" key="2">
    <source>
        <dbReference type="ARBA" id="ARBA00022692"/>
    </source>
</evidence>
<keyword evidence="4 5" id="KW-0472">Membrane</keyword>
<organism evidence="7 8">
    <name type="scientific">Mesorhizobium metallidurans STM 2683</name>
    <dbReference type="NCBI Taxonomy" id="1297569"/>
    <lineage>
        <taxon>Bacteria</taxon>
        <taxon>Pseudomonadati</taxon>
        <taxon>Pseudomonadota</taxon>
        <taxon>Alphaproteobacteria</taxon>
        <taxon>Hyphomicrobiales</taxon>
        <taxon>Phyllobacteriaceae</taxon>
        <taxon>Mesorhizobium</taxon>
    </lineage>
</organism>
<dbReference type="PANTHER" id="PTHR37422:SF21">
    <property type="entry name" value="EXOQ-LIKE PROTEIN"/>
    <property type="match status" value="1"/>
</dbReference>
<feature type="transmembrane region" description="Helical" evidence="5">
    <location>
        <begin position="191"/>
        <end position="207"/>
    </location>
</feature>
<dbReference type="EMBL" id="CAUM01000097">
    <property type="protein sequence ID" value="CCV06461.1"/>
    <property type="molecule type" value="Genomic_DNA"/>
</dbReference>
<feature type="transmembrane region" description="Helical" evidence="5">
    <location>
        <begin position="213"/>
        <end position="230"/>
    </location>
</feature>
<dbReference type="PANTHER" id="PTHR37422">
    <property type="entry name" value="TEICHURONIC ACID BIOSYNTHESIS PROTEIN TUAE"/>
    <property type="match status" value="1"/>
</dbReference>
<dbReference type="eggNOG" id="COG3307">
    <property type="taxonomic scope" value="Bacteria"/>
</dbReference>
<dbReference type="RefSeq" id="WP_008875391.1">
    <property type="nucleotide sequence ID" value="NZ_CAUM01000097.1"/>
</dbReference>
<comment type="caution">
    <text evidence="7">The sequence shown here is derived from an EMBL/GenBank/DDBJ whole genome shotgun (WGS) entry which is preliminary data.</text>
</comment>
<dbReference type="InterPro" id="IPR051533">
    <property type="entry name" value="WaaL-like"/>
</dbReference>
<feature type="transmembrane region" description="Helical" evidence="5">
    <location>
        <begin position="43"/>
        <end position="61"/>
    </location>
</feature>
<feature type="transmembrane region" description="Helical" evidence="5">
    <location>
        <begin position="167"/>
        <end position="184"/>
    </location>
</feature>
<feature type="domain" description="O-antigen ligase-related" evidence="6">
    <location>
        <begin position="198"/>
        <end position="337"/>
    </location>
</feature>
<evidence type="ECO:0000313" key="8">
    <source>
        <dbReference type="Proteomes" id="UP000012062"/>
    </source>
</evidence>
<dbReference type="AlphaFoldDB" id="M5F3N0"/>
<evidence type="ECO:0000256" key="3">
    <source>
        <dbReference type="ARBA" id="ARBA00022989"/>
    </source>
</evidence>
<evidence type="ECO:0000259" key="6">
    <source>
        <dbReference type="Pfam" id="PF04932"/>
    </source>
</evidence>
<dbReference type="OrthoDB" id="9796592at2"/>
<proteinExistence type="predicted"/>
<keyword evidence="8" id="KW-1185">Reference proteome</keyword>
<dbReference type="STRING" id="1297569.MESS2_310086"/>
<feature type="transmembrane region" description="Helical" evidence="5">
    <location>
        <begin position="359"/>
        <end position="378"/>
    </location>
</feature>
<feature type="transmembrane region" description="Helical" evidence="5">
    <location>
        <begin position="328"/>
        <end position="352"/>
    </location>
</feature>
<protein>
    <submittedName>
        <fullName evidence="7">O-antigen polymerase</fullName>
    </submittedName>
</protein>
<comment type="subcellular location">
    <subcellularLocation>
        <location evidence="1">Membrane</location>
        <topology evidence="1">Multi-pass membrane protein</topology>
    </subcellularLocation>
</comment>
<evidence type="ECO:0000256" key="5">
    <source>
        <dbReference type="SAM" id="Phobius"/>
    </source>
</evidence>
<keyword evidence="2 5" id="KW-0812">Transmembrane</keyword>
<dbReference type="InterPro" id="IPR007016">
    <property type="entry name" value="O-antigen_ligase-rel_domated"/>
</dbReference>
<keyword evidence="3 5" id="KW-1133">Transmembrane helix</keyword>
<sequence>MSAVTHELPPAAVNAKLIALIASGAVFLGVFLSGFVIDEPAPYDLYMVGLMVVWALFGLRISRAAAPLLVLLVIMNIGGMISMTQMSDLASTPLYLAVSLFLAFTAVFFASVTAVQPGLYRLIFLAYVVSAVLTALLGIAGYFHAFPGAEIFTKYDRAAGAFQDPNVFGPFLVLPGIYLLYLLLTGPVSRMPLLAAPLLIITAGIFFSFSRGAWGMFGVSVILLTGTLFLQSASGKFRLRIVVMIIAAIALLVIAMLVILQLPGVSEMFSSRAQLEQSYDTARLGRFARYMIGFQMALEHPLGIGPLVFGTIYGEDTHDIWLKMLMDYGWLGFVSFLTLTLWTISVGFRILLRDRPWQPYLLCAYVAFIGNIGLGTFIDIDHWRHVYLLLGLIWGAIALEYAHQRQLRPAMPPALAARHPSNGRRQAQI</sequence>